<dbReference type="PANTHER" id="PTHR10907:SF47">
    <property type="entry name" value="REGUCALCIN"/>
    <property type="match status" value="1"/>
</dbReference>
<evidence type="ECO:0000313" key="4">
    <source>
        <dbReference type="Proteomes" id="UP001589813"/>
    </source>
</evidence>
<dbReference type="PANTHER" id="PTHR10907">
    <property type="entry name" value="REGUCALCIN"/>
    <property type="match status" value="1"/>
</dbReference>
<sequence length="317" mass="35407">MNSVSAILLQSVPVQNVLGENALWHPLLQRFYWVDIEAGRMHWLSADLCQVHQLALPERIGSFGVLNVAADAPFQFVLALASGFALYHPHTGALRWLARPERHIRGNRFNDGRTDRQGRFWAGSMVEIQFQTSQCGALYQLNRQGQAVRHLRQLQISNGLCWSLDGRRMYHADSPRHQIWQYEFCTAQATLSQPRLFANFAENASPDGATVDAEDHVWTALWGTSTVVRLNPQGQVDLTLTLPVSQPSSVAIGGEHGDLLFITTSRLGLNARQLAEQPAAGDLFIYQLSRPLAVPESVCHLEPDWLAEPVCQDMPVL</sequence>
<accession>A0ABV6BFR0</accession>
<protein>
    <submittedName>
        <fullName evidence="3">SMP-30/gluconolactonase/LRE family protein</fullName>
        <ecNumber evidence="3">3.1.1.99</ecNumber>
    </submittedName>
</protein>
<dbReference type="InterPro" id="IPR005511">
    <property type="entry name" value="SMP-30"/>
</dbReference>
<evidence type="ECO:0000256" key="1">
    <source>
        <dbReference type="ARBA" id="ARBA00008853"/>
    </source>
</evidence>
<name>A0ABV6BFR0_9GAMM</name>
<dbReference type="InterPro" id="IPR013658">
    <property type="entry name" value="SGL"/>
</dbReference>
<dbReference type="SUPFAM" id="SSF63829">
    <property type="entry name" value="Calcium-dependent phosphotriesterase"/>
    <property type="match status" value="1"/>
</dbReference>
<feature type="domain" description="SMP-30/Gluconolactonase/LRE-like region" evidence="2">
    <location>
        <begin position="18"/>
        <end position="265"/>
    </location>
</feature>
<dbReference type="EMBL" id="JBHLXP010000004">
    <property type="protein sequence ID" value="MFC0049714.1"/>
    <property type="molecule type" value="Genomic_DNA"/>
</dbReference>
<organism evidence="3 4">
    <name type="scientific">Rheinheimera tilapiae</name>
    <dbReference type="NCBI Taxonomy" id="875043"/>
    <lineage>
        <taxon>Bacteria</taxon>
        <taxon>Pseudomonadati</taxon>
        <taxon>Pseudomonadota</taxon>
        <taxon>Gammaproteobacteria</taxon>
        <taxon>Chromatiales</taxon>
        <taxon>Chromatiaceae</taxon>
        <taxon>Rheinheimera</taxon>
    </lineage>
</organism>
<comment type="caution">
    <text evidence="3">The sequence shown here is derived from an EMBL/GenBank/DDBJ whole genome shotgun (WGS) entry which is preliminary data.</text>
</comment>
<evidence type="ECO:0000259" key="2">
    <source>
        <dbReference type="Pfam" id="PF08450"/>
    </source>
</evidence>
<comment type="similarity">
    <text evidence="1">Belongs to the SMP-30/CGR1 family.</text>
</comment>
<dbReference type="EC" id="3.1.1.99" evidence="3"/>
<dbReference type="InterPro" id="IPR011042">
    <property type="entry name" value="6-blade_b-propeller_TolB-like"/>
</dbReference>
<dbReference type="PRINTS" id="PR01790">
    <property type="entry name" value="SMP30FAMILY"/>
</dbReference>
<evidence type="ECO:0000313" key="3">
    <source>
        <dbReference type="EMBL" id="MFC0049714.1"/>
    </source>
</evidence>
<dbReference type="RefSeq" id="WP_377246100.1">
    <property type="nucleotide sequence ID" value="NZ_JBHLXP010000004.1"/>
</dbReference>
<dbReference type="Pfam" id="PF08450">
    <property type="entry name" value="SGL"/>
    <property type="match status" value="1"/>
</dbReference>
<reference evidence="3 4" key="1">
    <citation type="submission" date="2024-09" db="EMBL/GenBank/DDBJ databases">
        <authorList>
            <person name="Sun Q."/>
            <person name="Mori K."/>
        </authorList>
    </citation>
    <scope>NUCLEOTIDE SEQUENCE [LARGE SCALE GENOMIC DNA]</scope>
    <source>
        <strain evidence="3 4">KCTC 23315</strain>
    </source>
</reference>
<proteinExistence type="inferred from homology"/>
<keyword evidence="4" id="KW-1185">Reference proteome</keyword>
<dbReference type="GO" id="GO:0016787">
    <property type="term" value="F:hydrolase activity"/>
    <property type="evidence" value="ECO:0007669"/>
    <property type="project" value="UniProtKB-KW"/>
</dbReference>
<dbReference type="Proteomes" id="UP001589813">
    <property type="component" value="Unassembled WGS sequence"/>
</dbReference>
<keyword evidence="3" id="KW-0378">Hydrolase</keyword>
<dbReference type="Gene3D" id="2.120.10.30">
    <property type="entry name" value="TolB, C-terminal domain"/>
    <property type="match status" value="1"/>
</dbReference>
<gene>
    <name evidence="3" type="ORF">ACFFJP_15555</name>
</gene>